<dbReference type="PANTHER" id="PTHR11705:SF143">
    <property type="entry name" value="SLL0236 PROTEIN"/>
    <property type="match status" value="1"/>
</dbReference>
<keyword evidence="5" id="KW-0862">Zinc</keyword>
<sequence length="797" mass="91129">MNSYIIFIVLFFVEIVICIQPINFTEYDSYPVCPVSFFRRKRTPVDYTRWQVNEESTQEFLVKVLDDELTTPSKQRIIAINIQPITKSREKIIIGGAMVPPPMTSNPSEIENSREYTRFVPPTTVPVSHVNKELLLPPASPFVLENHSILPKIQYHGGRHSHRDESPPASPQFLTRTETIVARQYAPITPVAFTRRVTVMPVTPPFFNTNNLHKTAFKPTRTPLLPDMILPTRSKHPKEFIGFREQEVDDNIDLFPIRSTFVQEYAPRRTSIDATIAEEMKISTRLNADYEDRRRNYFKNNIKFDEIAEKDFEASYNMMFYNEDNTGSDNKKTEQDSVDNYDMTNRGENSITEKDSTSTEVGVVDNESDSGNITNAYIEVHSDVDEESEMDNSTITSEKHSIGSIEIVTAKALKDKLKDKRRLICNMIKLRQLNFNSPCTLHEIVSQLKQWTENSPIAKWVDITDGNFTVMENPIYMMIVDDPSSGQIVSAKQIVMIVAGIQGRDHHAVAAAMYVLYQLIEHSEAHTDLLTLYRFWIIPVFNPDGYDYSMTFPHRREWSKNLRQSWETCTGRESCRACETYGLRCTTQPCYGVNLDRNFEYQWIPTEELRAEHPCGALYAGARQLSEAETRALTHFLHSQQTPLFTFIAFKEGDVLGIMYPYSHTRKKRAFDHVYRQRASRAASAAYSISGRPYVAGQTSEFLPLYAGGIEDWVDGHLGIDNTYTIRMFRPTDSYNSKLITERVVHEAYAAMDTLLLQSVETLSPSPVAIKRSGSGTTTVPSVILLIFFTAIKYICS</sequence>
<evidence type="ECO:0000256" key="5">
    <source>
        <dbReference type="ARBA" id="ARBA00022833"/>
    </source>
</evidence>
<evidence type="ECO:0000313" key="12">
    <source>
        <dbReference type="RefSeq" id="XP_052759347.1"/>
    </source>
</evidence>
<evidence type="ECO:0000256" key="4">
    <source>
        <dbReference type="ARBA" id="ARBA00022801"/>
    </source>
</evidence>
<dbReference type="InterPro" id="IPR000834">
    <property type="entry name" value="Peptidase_M14"/>
</dbReference>
<feature type="region of interest" description="Disordered" evidence="8">
    <location>
        <begin position="323"/>
        <end position="368"/>
    </location>
</feature>
<evidence type="ECO:0000256" key="2">
    <source>
        <dbReference type="ARBA" id="ARBA00005988"/>
    </source>
</evidence>
<dbReference type="Pfam" id="PF00246">
    <property type="entry name" value="Peptidase_M14"/>
    <property type="match status" value="1"/>
</dbReference>
<feature type="chain" id="PRO_5047237147" evidence="9">
    <location>
        <begin position="19"/>
        <end position="797"/>
    </location>
</feature>
<dbReference type="PANTHER" id="PTHR11705">
    <property type="entry name" value="PROTEASE FAMILY M14 CARBOXYPEPTIDASE A,B"/>
    <property type="match status" value="1"/>
</dbReference>
<keyword evidence="3" id="KW-0645">Protease</keyword>
<dbReference type="SUPFAM" id="SSF53187">
    <property type="entry name" value="Zn-dependent exopeptidases"/>
    <property type="match status" value="1"/>
</dbReference>
<evidence type="ECO:0000259" key="10">
    <source>
        <dbReference type="PROSITE" id="PS52035"/>
    </source>
</evidence>
<proteinExistence type="inferred from homology"/>
<dbReference type="SMART" id="SM00631">
    <property type="entry name" value="Zn_pept"/>
    <property type="match status" value="1"/>
</dbReference>
<feature type="signal peptide" evidence="9">
    <location>
        <begin position="1"/>
        <end position="18"/>
    </location>
</feature>
<gene>
    <name evidence="12" type="primary">LOC113513531</name>
</gene>
<evidence type="ECO:0000256" key="6">
    <source>
        <dbReference type="ARBA" id="ARBA00023049"/>
    </source>
</evidence>
<dbReference type="GeneID" id="113513531"/>
<feature type="domain" description="Peptidase M14" evidence="10">
    <location>
        <begin position="437"/>
        <end position="759"/>
    </location>
</feature>
<accession>A0ABM3N6Y7</accession>
<name>A0ABM3N6Y7_GALME</name>
<evidence type="ECO:0000256" key="8">
    <source>
        <dbReference type="SAM" id="MobiDB-lite"/>
    </source>
</evidence>
<evidence type="ECO:0000256" key="9">
    <source>
        <dbReference type="SAM" id="SignalP"/>
    </source>
</evidence>
<evidence type="ECO:0000313" key="11">
    <source>
        <dbReference type="Proteomes" id="UP001652740"/>
    </source>
</evidence>
<dbReference type="Proteomes" id="UP001652740">
    <property type="component" value="Unplaced"/>
</dbReference>
<keyword evidence="9" id="KW-0732">Signal</keyword>
<keyword evidence="4" id="KW-0378">Hydrolase</keyword>
<comment type="similarity">
    <text evidence="2 7">Belongs to the peptidase M14 family.</text>
</comment>
<organism evidence="11 12">
    <name type="scientific">Galleria mellonella</name>
    <name type="common">Greater wax moth</name>
    <dbReference type="NCBI Taxonomy" id="7137"/>
    <lineage>
        <taxon>Eukaryota</taxon>
        <taxon>Metazoa</taxon>
        <taxon>Ecdysozoa</taxon>
        <taxon>Arthropoda</taxon>
        <taxon>Hexapoda</taxon>
        <taxon>Insecta</taxon>
        <taxon>Pterygota</taxon>
        <taxon>Neoptera</taxon>
        <taxon>Endopterygota</taxon>
        <taxon>Lepidoptera</taxon>
        <taxon>Glossata</taxon>
        <taxon>Ditrysia</taxon>
        <taxon>Pyraloidea</taxon>
        <taxon>Pyralidae</taxon>
        <taxon>Galleriinae</taxon>
        <taxon>Galleria</taxon>
    </lineage>
</organism>
<comment type="caution">
    <text evidence="7">Lacks conserved residue(s) required for the propagation of feature annotation.</text>
</comment>
<evidence type="ECO:0000256" key="3">
    <source>
        <dbReference type="ARBA" id="ARBA00022670"/>
    </source>
</evidence>
<protein>
    <submittedName>
        <fullName evidence="12">Uncharacterized protein LOC113513531</fullName>
    </submittedName>
</protein>
<keyword evidence="11" id="KW-1185">Reference proteome</keyword>
<keyword evidence="6" id="KW-0482">Metalloprotease</keyword>
<dbReference type="RefSeq" id="XP_052759347.1">
    <property type="nucleotide sequence ID" value="XM_052903387.1"/>
</dbReference>
<dbReference type="Gene3D" id="3.40.630.10">
    <property type="entry name" value="Zn peptidases"/>
    <property type="match status" value="1"/>
</dbReference>
<evidence type="ECO:0000256" key="1">
    <source>
        <dbReference type="ARBA" id="ARBA00001947"/>
    </source>
</evidence>
<reference evidence="12" key="1">
    <citation type="submission" date="2025-08" db="UniProtKB">
        <authorList>
            <consortium name="RefSeq"/>
        </authorList>
    </citation>
    <scope>IDENTIFICATION</scope>
    <source>
        <tissue evidence="12">Whole larvae</tissue>
    </source>
</reference>
<dbReference type="PROSITE" id="PS52035">
    <property type="entry name" value="PEPTIDASE_M14"/>
    <property type="match status" value="1"/>
</dbReference>
<evidence type="ECO:0000256" key="7">
    <source>
        <dbReference type="PROSITE-ProRule" id="PRU01379"/>
    </source>
</evidence>
<comment type="cofactor">
    <cofactor evidence="1">
        <name>Zn(2+)</name>
        <dbReference type="ChEBI" id="CHEBI:29105"/>
    </cofactor>
</comment>